<dbReference type="AlphaFoldDB" id="Q0A792"/>
<sequence>MESLQDQLLKAGLASKEQAKDAQRELRERRRSKNRRKGGKAAKPDTTADQAERQAQRAQAEKRARDRELNRRREAAKAAKAGRAAVQQLIRKVRVDDNRGEVPFHFAVGKVIKRILVTEHQARSLAEGRLAVVALDREYALVPRETGEKVREQHPEALVLLNEPGGGDADPAYEEHPIPDDLMW</sequence>
<dbReference type="RefSeq" id="WP_011629689.1">
    <property type="nucleotide sequence ID" value="NC_008340.1"/>
</dbReference>
<gene>
    <name evidence="2" type="ordered locus">Mlg_1953</name>
</gene>
<name>Q0A792_ALKEH</name>
<feature type="region of interest" description="Disordered" evidence="1">
    <location>
        <begin position="1"/>
        <end position="81"/>
    </location>
</feature>
<evidence type="ECO:0000313" key="3">
    <source>
        <dbReference type="Proteomes" id="UP000001962"/>
    </source>
</evidence>
<dbReference type="HOGENOM" id="CLU_098678_2_1_6"/>
<accession>Q0A792</accession>
<dbReference type="Proteomes" id="UP000001962">
    <property type="component" value="Chromosome"/>
</dbReference>
<proteinExistence type="predicted"/>
<keyword evidence="3" id="KW-1185">Reference proteome</keyword>
<feature type="compositionally biased region" description="Basic residues" evidence="1">
    <location>
        <begin position="29"/>
        <end position="40"/>
    </location>
</feature>
<evidence type="ECO:0000256" key="1">
    <source>
        <dbReference type="SAM" id="MobiDB-lite"/>
    </source>
</evidence>
<dbReference type="EMBL" id="CP000453">
    <property type="protein sequence ID" value="ABI57295.1"/>
    <property type="molecule type" value="Genomic_DNA"/>
</dbReference>
<feature type="compositionally biased region" description="Basic and acidic residues" evidence="1">
    <location>
        <begin position="17"/>
        <end position="28"/>
    </location>
</feature>
<feature type="compositionally biased region" description="Basic and acidic residues" evidence="1">
    <location>
        <begin position="50"/>
        <end position="77"/>
    </location>
</feature>
<protein>
    <recommendedName>
        <fullName evidence="4">Nucleoprotein/polynucleotide-associated enzyme</fullName>
    </recommendedName>
</protein>
<dbReference type="KEGG" id="aeh:Mlg_1953"/>
<dbReference type="eggNOG" id="COG3122">
    <property type="taxonomic scope" value="Bacteria"/>
</dbReference>
<evidence type="ECO:0008006" key="4">
    <source>
        <dbReference type="Google" id="ProtNLM"/>
    </source>
</evidence>
<organism evidence="2 3">
    <name type="scientific">Alkalilimnicola ehrlichii (strain ATCC BAA-1101 / DSM 17681 / MLHE-1)</name>
    <dbReference type="NCBI Taxonomy" id="187272"/>
    <lineage>
        <taxon>Bacteria</taxon>
        <taxon>Pseudomonadati</taxon>
        <taxon>Pseudomonadota</taxon>
        <taxon>Gammaproteobacteria</taxon>
        <taxon>Chromatiales</taxon>
        <taxon>Ectothiorhodospiraceae</taxon>
        <taxon>Alkalilimnicola</taxon>
    </lineage>
</organism>
<feature type="compositionally biased region" description="Basic and acidic residues" evidence="1">
    <location>
        <begin position="173"/>
        <end position="184"/>
    </location>
</feature>
<dbReference type="OrthoDB" id="5294470at2"/>
<evidence type="ECO:0000313" key="2">
    <source>
        <dbReference type="EMBL" id="ABI57295.1"/>
    </source>
</evidence>
<dbReference type="Pfam" id="PF09831">
    <property type="entry name" value="DUF2058"/>
    <property type="match status" value="1"/>
</dbReference>
<feature type="region of interest" description="Disordered" evidence="1">
    <location>
        <begin position="163"/>
        <end position="184"/>
    </location>
</feature>
<reference evidence="3" key="1">
    <citation type="submission" date="2006-08" db="EMBL/GenBank/DDBJ databases">
        <title>Complete sequence of Alkalilimnicola ehrilichei MLHE-1.</title>
        <authorList>
            <person name="Copeland A."/>
            <person name="Lucas S."/>
            <person name="Lapidus A."/>
            <person name="Barry K."/>
            <person name="Detter J.C."/>
            <person name="Glavina del Rio T."/>
            <person name="Hammon N."/>
            <person name="Israni S."/>
            <person name="Dalin E."/>
            <person name="Tice H."/>
            <person name="Pitluck S."/>
            <person name="Sims D."/>
            <person name="Brettin T."/>
            <person name="Bruce D."/>
            <person name="Han C."/>
            <person name="Tapia R."/>
            <person name="Gilna P."/>
            <person name="Schmutz J."/>
            <person name="Larimer F."/>
            <person name="Land M."/>
            <person name="Hauser L."/>
            <person name="Kyrpides N."/>
            <person name="Mikhailova N."/>
            <person name="Oremland R.S."/>
            <person name="Hoeft S.E."/>
            <person name="Switzer-Blum J."/>
            <person name="Kulp T."/>
            <person name="King G."/>
            <person name="Tabita R."/>
            <person name="Witte B."/>
            <person name="Santini J.M."/>
            <person name="Basu P."/>
            <person name="Hollibaugh J.T."/>
            <person name="Xie G."/>
            <person name="Stolz J.F."/>
            <person name="Richardson P."/>
        </authorList>
    </citation>
    <scope>NUCLEOTIDE SEQUENCE [LARGE SCALE GENOMIC DNA]</scope>
    <source>
        <strain evidence="3">ATCC BAA-1101 / DSM 17681 / MLHE-1</strain>
    </source>
</reference>
<dbReference type="InterPro" id="IPR018636">
    <property type="entry name" value="DUF2058"/>
</dbReference>